<evidence type="ECO:0008006" key="4">
    <source>
        <dbReference type="Google" id="ProtNLM"/>
    </source>
</evidence>
<proteinExistence type="predicted"/>
<keyword evidence="3" id="KW-1185">Reference proteome</keyword>
<comment type="caution">
    <text evidence="2">The sequence shown here is derived from an EMBL/GenBank/DDBJ whole genome shotgun (WGS) entry which is preliminary data.</text>
</comment>
<dbReference type="InterPro" id="IPR007750">
    <property type="entry name" value="DUF674"/>
</dbReference>
<keyword evidence="1" id="KW-1133">Transmembrane helix</keyword>
<reference evidence="2 3" key="1">
    <citation type="journal article" date="2023" name="G3 (Bethesda)">
        <title>A chromosome-length genome assembly and annotation of blackberry (Rubus argutus, cv. 'Hillquist').</title>
        <authorList>
            <person name="Bruna T."/>
            <person name="Aryal R."/>
            <person name="Dudchenko O."/>
            <person name="Sargent D.J."/>
            <person name="Mead D."/>
            <person name="Buti M."/>
            <person name="Cavallini A."/>
            <person name="Hytonen T."/>
            <person name="Andres J."/>
            <person name="Pham M."/>
            <person name="Weisz D."/>
            <person name="Mascagni F."/>
            <person name="Usai G."/>
            <person name="Natali L."/>
            <person name="Bassil N."/>
            <person name="Fernandez G.E."/>
            <person name="Lomsadze A."/>
            <person name="Armour M."/>
            <person name="Olukolu B."/>
            <person name="Poorten T."/>
            <person name="Britton C."/>
            <person name="Davik J."/>
            <person name="Ashrafi H."/>
            <person name="Aiden E.L."/>
            <person name="Borodovsky M."/>
            <person name="Worthington M."/>
        </authorList>
    </citation>
    <scope>NUCLEOTIDE SEQUENCE [LARGE SCALE GENOMIC DNA]</scope>
    <source>
        <strain evidence="2">PI 553951</strain>
    </source>
</reference>
<protein>
    <recommendedName>
        <fullName evidence="4">DUF674 domain-containing protein</fullName>
    </recommendedName>
</protein>
<sequence length="247" mass="26686">MATSSPTSVCLKLTIDSKGNRVLFAEASKEAVDFLFTLLSLPVATVISLLSENGMVGCLGKLYESVENLGDTHMEPNFNKDILLKPKTTIVGADILRLSNHVCRSCGCHFQGDVCPLCECAVSTTATSSGEASCNNGGYVKGGVTYMIMDNLEVKPMSTVSVVDVLKELDVTEVGALEEKVVGLGTEEGLKLMKESLESITVLSNVFLHERFNFGNLVLEFAPWWLFVLGSLFYVIVNLNNIGGVFK</sequence>
<evidence type="ECO:0000313" key="3">
    <source>
        <dbReference type="Proteomes" id="UP001457282"/>
    </source>
</evidence>
<keyword evidence="1" id="KW-0812">Transmembrane</keyword>
<keyword evidence="1" id="KW-0472">Membrane</keyword>
<evidence type="ECO:0000313" key="2">
    <source>
        <dbReference type="EMBL" id="KAK9913406.1"/>
    </source>
</evidence>
<evidence type="ECO:0000256" key="1">
    <source>
        <dbReference type="SAM" id="Phobius"/>
    </source>
</evidence>
<dbReference type="PANTHER" id="PTHR33103:SF19">
    <property type="entry name" value="OS09G0544700 PROTEIN"/>
    <property type="match status" value="1"/>
</dbReference>
<dbReference type="PANTHER" id="PTHR33103">
    <property type="entry name" value="OS01G0153900 PROTEIN"/>
    <property type="match status" value="1"/>
</dbReference>
<feature type="transmembrane region" description="Helical" evidence="1">
    <location>
        <begin position="217"/>
        <end position="237"/>
    </location>
</feature>
<dbReference type="EMBL" id="JBEDUW010000007">
    <property type="protein sequence ID" value="KAK9913406.1"/>
    <property type="molecule type" value="Genomic_DNA"/>
</dbReference>
<gene>
    <name evidence="2" type="ORF">M0R45_037224</name>
</gene>
<accession>A0AAW1W1Q6</accession>
<dbReference type="Proteomes" id="UP001457282">
    <property type="component" value="Unassembled WGS sequence"/>
</dbReference>
<name>A0AAW1W1Q6_RUBAR</name>
<dbReference type="AlphaFoldDB" id="A0AAW1W1Q6"/>
<dbReference type="Pfam" id="PF05056">
    <property type="entry name" value="DUF674"/>
    <property type="match status" value="1"/>
</dbReference>
<organism evidence="2 3">
    <name type="scientific">Rubus argutus</name>
    <name type="common">Southern blackberry</name>
    <dbReference type="NCBI Taxonomy" id="59490"/>
    <lineage>
        <taxon>Eukaryota</taxon>
        <taxon>Viridiplantae</taxon>
        <taxon>Streptophyta</taxon>
        <taxon>Embryophyta</taxon>
        <taxon>Tracheophyta</taxon>
        <taxon>Spermatophyta</taxon>
        <taxon>Magnoliopsida</taxon>
        <taxon>eudicotyledons</taxon>
        <taxon>Gunneridae</taxon>
        <taxon>Pentapetalae</taxon>
        <taxon>rosids</taxon>
        <taxon>fabids</taxon>
        <taxon>Rosales</taxon>
        <taxon>Rosaceae</taxon>
        <taxon>Rosoideae</taxon>
        <taxon>Rosoideae incertae sedis</taxon>
        <taxon>Rubus</taxon>
    </lineage>
</organism>